<feature type="compositionally biased region" description="Pro residues" evidence="1">
    <location>
        <begin position="117"/>
        <end position="126"/>
    </location>
</feature>
<dbReference type="NCBIfam" id="TIGR00254">
    <property type="entry name" value="GGDEF"/>
    <property type="match status" value="1"/>
</dbReference>
<dbReference type="PANTHER" id="PTHR45138">
    <property type="entry name" value="REGULATORY COMPONENTS OF SENSORY TRANSDUCTION SYSTEM"/>
    <property type="match status" value="1"/>
</dbReference>
<dbReference type="CDD" id="cd01949">
    <property type="entry name" value="GGDEF"/>
    <property type="match status" value="1"/>
</dbReference>
<comment type="caution">
    <text evidence="4">The sequence shown here is derived from an EMBL/GenBank/DDBJ whole genome shotgun (WGS) entry which is preliminary data.</text>
</comment>
<dbReference type="Pfam" id="PF13466">
    <property type="entry name" value="STAS_2"/>
    <property type="match status" value="1"/>
</dbReference>
<name>A0A849BFK5_9ACTN</name>
<dbReference type="GO" id="GO:0005886">
    <property type="term" value="C:plasma membrane"/>
    <property type="evidence" value="ECO:0007669"/>
    <property type="project" value="TreeGrafter"/>
</dbReference>
<gene>
    <name evidence="4" type="ORF">HLB09_01860</name>
</gene>
<feature type="compositionally biased region" description="Polar residues" evidence="1">
    <location>
        <begin position="508"/>
        <end position="518"/>
    </location>
</feature>
<feature type="compositionally biased region" description="Low complexity" evidence="1">
    <location>
        <begin position="1"/>
        <end position="18"/>
    </location>
</feature>
<sequence length="533" mass="55660">MTAHPGTGTTPATPPGSRAGEDVPAPAGGVVLVEVTGDVDLTTAADLRDRLDVAGRSPTGRVVVDVSGVDFIDCHGLGVLLAARTRMGARLELQAPAPAAANLLDLTGTRHHFDTPPAAPAPPEPGPAGTATTASWPQEVLGAAAETVEHLQLTYPAQVWLVTRVEGDHHVVTAAAGPWAGELPAGTVLPWRGPLDPSDDLDTSTWPMTDVEELLGTGTTGRRLAVCASTGVLLLTGEDVAGTLCGFTTHTTPAPPPETTTALLHLLGRLLGLTLTSARAQAVAQDLAVVDALTGLRNRRGWQQDLARENDRCSRYGTFAGVLAVDLDDLKTTNDTLGHHAGDALLAATAQILRSTCRPSDVLARVGGDEFTVLAAGADPAAVATLTARVEEHLHAAGIPASVAGTARQPTEGLDETWARADEQMYAVKNQRRAHPTTSHAPPHQHTPATSVRLFLHQHGLLPTPGRPTGDPQAGRDDSTASRLDFIHQARQAGLTPPQIRAALTLRHSPTTTSQQLQDLLHVETPPTPEVPT</sequence>
<dbReference type="SUPFAM" id="SSF55073">
    <property type="entry name" value="Nucleotide cyclase"/>
    <property type="match status" value="1"/>
</dbReference>
<feature type="region of interest" description="Disordered" evidence="1">
    <location>
        <begin position="109"/>
        <end position="133"/>
    </location>
</feature>
<dbReference type="Gene3D" id="3.30.70.270">
    <property type="match status" value="1"/>
</dbReference>
<dbReference type="AlphaFoldDB" id="A0A849BFK5"/>
<dbReference type="PROSITE" id="PS50887">
    <property type="entry name" value="GGDEF"/>
    <property type="match status" value="1"/>
</dbReference>
<dbReference type="GO" id="GO:1902201">
    <property type="term" value="P:negative regulation of bacterial-type flagellum-dependent cell motility"/>
    <property type="evidence" value="ECO:0007669"/>
    <property type="project" value="TreeGrafter"/>
</dbReference>
<accession>A0A849BFK5</accession>
<keyword evidence="5" id="KW-1185">Reference proteome</keyword>
<dbReference type="Gene3D" id="3.30.750.24">
    <property type="entry name" value="STAS domain"/>
    <property type="match status" value="1"/>
</dbReference>
<dbReference type="Proteomes" id="UP000555552">
    <property type="component" value="Unassembled WGS sequence"/>
</dbReference>
<dbReference type="InterPro" id="IPR029787">
    <property type="entry name" value="Nucleotide_cyclase"/>
</dbReference>
<dbReference type="InterPro" id="IPR058548">
    <property type="entry name" value="MlaB-like_STAS"/>
</dbReference>
<proteinExistence type="predicted"/>
<feature type="region of interest" description="Disordered" evidence="1">
    <location>
        <begin position="460"/>
        <end position="479"/>
    </location>
</feature>
<dbReference type="SUPFAM" id="SSF52091">
    <property type="entry name" value="SpoIIaa-like"/>
    <property type="match status" value="1"/>
</dbReference>
<feature type="domain" description="GGDEF" evidence="3">
    <location>
        <begin position="318"/>
        <end position="441"/>
    </location>
</feature>
<dbReference type="PROSITE" id="PS50801">
    <property type="entry name" value="STAS"/>
    <property type="match status" value="1"/>
</dbReference>
<dbReference type="CDD" id="cd07043">
    <property type="entry name" value="STAS_anti-anti-sigma_factors"/>
    <property type="match status" value="1"/>
</dbReference>
<dbReference type="InterPro" id="IPR036513">
    <property type="entry name" value="STAS_dom_sf"/>
</dbReference>
<evidence type="ECO:0000256" key="1">
    <source>
        <dbReference type="SAM" id="MobiDB-lite"/>
    </source>
</evidence>
<reference evidence="4 5" key="1">
    <citation type="submission" date="2020-05" db="EMBL/GenBank/DDBJ databases">
        <title>MicrobeNet Type strains.</title>
        <authorList>
            <person name="Nicholson A.C."/>
        </authorList>
    </citation>
    <scope>NUCLEOTIDE SEQUENCE [LARGE SCALE GENOMIC DNA]</scope>
    <source>
        <strain evidence="4 5">JCM 14547</strain>
    </source>
</reference>
<dbReference type="RefSeq" id="WP_171201711.1">
    <property type="nucleotide sequence ID" value="NZ_BAAANP010000015.1"/>
</dbReference>
<feature type="region of interest" description="Disordered" evidence="1">
    <location>
        <begin position="1"/>
        <end position="25"/>
    </location>
</feature>
<protein>
    <submittedName>
        <fullName evidence="4">Diguanylate cyclase</fullName>
    </submittedName>
</protein>
<dbReference type="GO" id="GO:0043709">
    <property type="term" value="P:cell adhesion involved in single-species biofilm formation"/>
    <property type="evidence" value="ECO:0007669"/>
    <property type="project" value="TreeGrafter"/>
</dbReference>
<dbReference type="SMART" id="SM00267">
    <property type="entry name" value="GGDEF"/>
    <property type="match status" value="1"/>
</dbReference>
<evidence type="ECO:0000313" key="5">
    <source>
        <dbReference type="Proteomes" id="UP000555552"/>
    </source>
</evidence>
<dbReference type="GO" id="GO:0052621">
    <property type="term" value="F:diguanylate cyclase activity"/>
    <property type="evidence" value="ECO:0007669"/>
    <property type="project" value="TreeGrafter"/>
</dbReference>
<dbReference type="InterPro" id="IPR043128">
    <property type="entry name" value="Rev_trsase/Diguanyl_cyclase"/>
</dbReference>
<evidence type="ECO:0000313" key="4">
    <source>
        <dbReference type="EMBL" id="NNH21849.1"/>
    </source>
</evidence>
<dbReference type="InterPro" id="IPR050469">
    <property type="entry name" value="Diguanylate_Cyclase"/>
</dbReference>
<feature type="domain" description="STAS" evidence="2">
    <location>
        <begin position="29"/>
        <end position="108"/>
    </location>
</feature>
<feature type="region of interest" description="Disordered" evidence="1">
    <location>
        <begin position="507"/>
        <end position="533"/>
    </location>
</feature>
<evidence type="ECO:0000259" key="3">
    <source>
        <dbReference type="PROSITE" id="PS50887"/>
    </source>
</evidence>
<dbReference type="Pfam" id="PF00990">
    <property type="entry name" value="GGDEF"/>
    <property type="match status" value="1"/>
</dbReference>
<dbReference type="InterPro" id="IPR000160">
    <property type="entry name" value="GGDEF_dom"/>
</dbReference>
<dbReference type="EMBL" id="JABEMA010000010">
    <property type="protein sequence ID" value="NNH21849.1"/>
    <property type="molecule type" value="Genomic_DNA"/>
</dbReference>
<dbReference type="PANTHER" id="PTHR45138:SF9">
    <property type="entry name" value="DIGUANYLATE CYCLASE DGCM-RELATED"/>
    <property type="match status" value="1"/>
</dbReference>
<evidence type="ECO:0000259" key="2">
    <source>
        <dbReference type="PROSITE" id="PS50801"/>
    </source>
</evidence>
<dbReference type="InterPro" id="IPR002645">
    <property type="entry name" value="STAS_dom"/>
</dbReference>
<organism evidence="4 5">
    <name type="scientific">Pseudokineococcus marinus</name>
    <dbReference type="NCBI Taxonomy" id="351215"/>
    <lineage>
        <taxon>Bacteria</taxon>
        <taxon>Bacillati</taxon>
        <taxon>Actinomycetota</taxon>
        <taxon>Actinomycetes</taxon>
        <taxon>Kineosporiales</taxon>
        <taxon>Kineosporiaceae</taxon>
        <taxon>Pseudokineococcus</taxon>
    </lineage>
</organism>